<keyword evidence="2" id="KW-1185">Reference proteome</keyword>
<proteinExistence type="predicted"/>
<dbReference type="AlphaFoldDB" id="A0A4R9GBB7"/>
<organism evidence="1 2">
    <name type="scientific">Leptospira fletcheri</name>
    <dbReference type="NCBI Taxonomy" id="2484981"/>
    <lineage>
        <taxon>Bacteria</taxon>
        <taxon>Pseudomonadati</taxon>
        <taxon>Spirochaetota</taxon>
        <taxon>Spirochaetia</taxon>
        <taxon>Leptospirales</taxon>
        <taxon>Leptospiraceae</taxon>
        <taxon>Leptospira</taxon>
    </lineage>
</organism>
<dbReference type="EMBL" id="RQET01000009">
    <property type="protein sequence ID" value="TGK09076.1"/>
    <property type="molecule type" value="Genomic_DNA"/>
</dbReference>
<dbReference type="Pfam" id="PF16939">
    <property type="entry name" value="Porin_6"/>
    <property type="match status" value="1"/>
</dbReference>
<accession>A0A4R9GBB7</accession>
<dbReference type="OrthoDB" id="336258at2"/>
<gene>
    <name evidence="1" type="ORF">EHO60_12220</name>
</gene>
<comment type="caution">
    <text evidence="1">The sequence shown here is derived from an EMBL/GenBank/DDBJ whole genome shotgun (WGS) entry which is preliminary data.</text>
</comment>
<evidence type="ECO:0000313" key="1">
    <source>
        <dbReference type="EMBL" id="TGK09076.1"/>
    </source>
</evidence>
<reference evidence="1" key="1">
    <citation type="journal article" date="2019" name="PLoS Negl. Trop. Dis.">
        <title>Revisiting the worldwide diversity of Leptospira species in the environment.</title>
        <authorList>
            <person name="Vincent A.T."/>
            <person name="Schiettekatte O."/>
            <person name="Bourhy P."/>
            <person name="Veyrier F.J."/>
            <person name="Picardeau M."/>
        </authorList>
    </citation>
    <scope>NUCLEOTIDE SEQUENCE [LARGE SCALE GENOMIC DNA]</scope>
    <source>
        <strain evidence="1">SSW15</strain>
    </source>
</reference>
<protein>
    <submittedName>
        <fullName evidence="1">Putative porin</fullName>
    </submittedName>
</protein>
<dbReference type="InterPro" id="IPR031611">
    <property type="entry name" value="Porin_6"/>
</dbReference>
<name>A0A4R9GBB7_9LEPT</name>
<dbReference type="Proteomes" id="UP000298458">
    <property type="component" value="Unassembled WGS sequence"/>
</dbReference>
<sequence length="368" mass="41921">MLKIFLPFLLFSIASNIHSQEIPKKEPRLGVQNGKVAEIGSSPEAKIGFWKGFWSRSSATVLAGENGGQHIFESGTKYPNLSGAEAGSRITYSREFSYGGIELRHWWQKWELTAGYRTNGRNTRVGQGRDEDFAMANFSVERGNKFSFREWSFYDTPYTFSGTKNFADGRGRLKMKQDRISLTLRRYLGDSDPDGRKEGKGLFLSAGIHYTYFKYYLYDVNQWIASNPIFYGPIGIGLSFSNSTWEIPVGIGYRYSDGAWLFEGSFMGSTWFSHFRDYHYQRNLNFIGNAAGYGIETNLGGGRIWNSWLFFLRLTENRLYGAGSFRTAGGISTSDILSNSAGSYRNYLSTKQYNIEFSITNYLEWISK</sequence>
<evidence type="ECO:0000313" key="2">
    <source>
        <dbReference type="Proteomes" id="UP000298458"/>
    </source>
</evidence>